<dbReference type="PANTHER" id="PTHR15887">
    <property type="entry name" value="TRANSMEMBRANE PROTEIN 69"/>
    <property type="match status" value="1"/>
</dbReference>
<feature type="transmembrane region" description="Helical" evidence="2">
    <location>
        <begin position="223"/>
        <end position="251"/>
    </location>
</feature>
<keyword evidence="2" id="KW-0472">Membrane</keyword>
<keyword evidence="2" id="KW-0812">Transmembrane</keyword>
<dbReference type="PANTHER" id="PTHR15887:SF1">
    <property type="entry name" value="TRANSMEMBRANE PROTEIN 69"/>
    <property type="match status" value="1"/>
</dbReference>
<evidence type="ECO:0000256" key="2">
    <source>
        <dbReference type="SAM" id="Phobius"/>
    </source>
</evidence>
<dbReference type="EMBL" id="JAGPXD010000002">
    <property type="protein sequence ID" value="KAH7368023.1"/>
    <property type="molecule type" value="Genomic_DNA"/>
</dbReference>
<keyword evidence="2" id="KW-1133">Transmembrane helix</keyword>
<feature type="compositionally biased region" description="Basic and acidic residues" evidence="1">
    <location>
        <begin position="74"/>
        <end position="91"/>
    </location>
</feature>
<feature type="compositionally biased region" description="Basic and acidic residues" evidence="1">
    <location>
        <begin position="423"/>
        <end position="471"/>
    </location>
</feature>
<evidence type="ECO:0000313" key="3">
    <source>
        <dbReference type="EMBL" id="KAH7368023.1"/>
    </source>
</evidence>
<feature type="compositionally biased region" description="Basic residues" evidence="1">
    <location>
        <begin position="349"/>
        <end position="360"/>
    </location>
</feature>
<dbReference type="AlphaFoldDB" id="A0A8K0X5N7"/>
<dbReference type="Pfam" id="PF11911">
    <property type="entry name" value="DUF3429"/>
    <property type="match status" value="1"/>
</dbReference>
<name>A0A8K0X5N7_9PEZI</name>
<feature type="transmembrane region" description="Helical" evidence="2">
    <location>
        <begin position="186"/>
        <end position="203"/>
    </location>
</feature>
<dbReference type="OrthoDB" id="194289at2759"/>
<reference evidence="3" key="1">
    <citation type="journal article" date="2021" name="Nat. Commun.">
        <title>Genetic determinants of endophytism in the Arabidopsis root mycobiome.</title>
        <authorList>
            <person name="Mesny F."/>
            <person name="Miyauchi S."/>
            <person name="Thiergart T."/>
            <person name="Pickel B."/>
            <person name="Atanasova L."/>
            <person name="Karlsson M."/>
            <person name="Huettel B."/>
            <person name="Barry K.W."/>
            <person name="Haridas S."/>
            <person name="Chen C."/>
            <person name="Bauer D."/>
            <person name="Andreopoulos W."/>
            <person name="Pangilinan J."/>
            <person name="LaButti K."/>
            <person name="Riley R."/>
            <person name="Lipzen A."/>
            <person name="Clum A."/>
            <person name="Drula E."/>
            <person name="Henrissat B."/>
            <person name="Kohler A."/>
            <person name="Grigoriev I.V."/>
            <person name="Martin F.M."/>
            <person name="Hacquard S."/>
        </authorList>
    </citation>
    <scope>NUCLEOTIDE SEQUENCE</scope>
    <source>
        <strain evidence="3">MPI-CAGE-AT-0016</strain>
    </source>
</reference>
<feature type="region of interest" description="Disordered" evidence="1">
    <location>
        <begin position="326"/>
        <end position="497"/>
    </location>
</feature>
<feature type="compositionally biased region" description="Basic and acidic residues" evidence="1">
    <location>
        <begin position="326"/>
        <end position="348"/>
    </location>
</feature>
<evidence type="ECO:0000256" key="1">
    <source>
        <dbReference type="SAM" id="MobiDB-lite"/>
    </source>
</evidence>
<sequence length="497" mass="54158">MLSSTRLLSLSAPFARSSRAAAHTAALAGAGGRFAATRRIVPRLAPRVSKAYYAGSPFDKIDVAAEKKTAAKKLEARPEEVSTDSTTRKLFEGGPTGPGTGGSVTDGLQHDIDIVKDTFRMEDVPKEPFYLGLAGTIPYLFTSLSTVYLSWDLNTTWPSSSAVLNHIYMNHDDAQALLALLEPIQLGYGAVIISFLGAVHWGMEYGARDSSAARTRFRYAMGVLAPVIAWPTLLMPIEAALTSQFAAFTLLYMADTNATTRGWAPTWYGRYRFILTAIVGVAIFVSLVGRAKIGYAAPRLGQGLSDSMHKNKTDERIDWVKLEEEEKKKNRAEREKAEKEKEKAEKKKAEKKKAASKSKKDKSSDEEKGASGSSDSKAPKDKDESGEKKKSDKAAEGEDDEGKNESEDEDEENSKDDEEDDKKDDGEDGKKDDGEDEKKDEGEGEKKDEGGDEKKDEGKDKKDKESKDGGKRKGGTTDGEPTDSEGNVVAKGKKGNQ</sequence>
<feature type="transmembrane region" description="Helical" evidence="2">
    <location>
        <begin position="129"/>
        <end position="151"/>
    </location>
</feature>
<feature type="compositionally biased region" description="Gly residues" evidence="1">
    <location>
        <begin position="94"/>
        <end position="104"/>
    </location>
</feature>
<protein>
    <recommendedName>
        <fullName evidence="5">Mitochondrial inner membrane protein 1</fullName>
    </recommendedName>
</protein>
<dbReference type="InterPro" id="IPR021836">
    <property type="entry name" value="DUF3429"/>
</dbReference>
<proteinExistence type="predicted"/>
<feature type="compositionally biased region" description="Basic and acidic residues" evidence="1">
    <location>
        <begin position="377"/>
        <end position="396"/>
    </location>
</feature>
<organism evidence="3 4">
    <name type="scientific">Plectosphaerella cucumerina</name>
    <dbReference type="NCBI Taxonomy" id="40658"/>
    <lineage>
        <taxon>Eukaryota</taxon>
        <taxon>Fungi</taxon>
        <taxon>Dikarya</taxon>
        <taxon>Ascomycota</taxon>
        <taxon>Pezizomycotina</taxon>
        <taxon>Sordariomycetes</taxon>
        <taxon>Hypocreomycetidae</taxon>
        <taxon>Glomerellales</taxon>
        <taxon>Plectosphaerellaceae</taxon>
        <taxon>Plectosphaerella</taxon>
    </lineage>
</organism>
<evidence type="ECO:0008006" key="5">
    <source>
        <dbReference type="Google" id="ProtNLM"/>
    </source>
</evidence>
<gene>
    <name evidence="3" type="ORF">B0T11DRAFT_276304</name>
</gene>
<comment type="caution">
    <text evidence="3">The sequence shown here is derived from an EMBL/GenBank/DDBJ whole genome shotgun (WGS) entry which is preliminary data.</text>
</comment>
<feature type="transmembrane region" description="Helical" evidence="2">
    <location>
        <begin position="271"/>
        <end position="289"/>
    </location>
</feature>
<evidence type="ECO:0000313" key="4">
    <source>
        <dbReference type="Proteomes" id="UP000813385"/>
    </source>
</evidence>
<feature type="compositionally biased region" description="Acidic residues" evidence="1">
    <location>
        <begin position="397"/>
        <end position="422"/>
    </location>
</feature>
<accession>A0A8K0X5N7</accession>
<feature type="region of interest" description="Disordered" evidence="1">
    <location>
        <begin position="74"/>
        <end position="107"/>
    </location>
</feature>
<dbReference type="Proteomes" id="UP000813385">
    <property type="component" value="Unassembled WGS sequence"/>
</dbReference>
<keyword evidence="4" id="KW-1185">Reference proteome</keyword>